<dbReference type="SUPFAM" id="SSF48208">
    <property type="entry name" value="Six-hairpin glycosidases"/>
    <property type="match status" value="1"/>
</dbReference>
<name>A0A9W4MGN8_9ACTN</name>
<comment type="caution">
    <text evidence="2">The sequence shown here is derived from an EMBL/GenBank/DDBJ whole genome shotgun (WGS) entry which is preliminary data.</text>
</comment>
<dbReference type="InterPro" id="IPR012341">
    <property type="entry name" value="6hp_glycosidase-like_sf"/>
</dbReference>
<evidence type="ECO:0000313" key="3">
    <source>
        <dbReference type="Proteomes" id="UP001153328"/>
    </source>
</evidence>
<accession>A0A9W4MGN8</accession>
<dbReference type="RefSeq" id="WP_240165537.1">
    <property type="nucleotide sequence ID" value="NZ_CAJVAX010000020.1"/>
</dbReference>
<dbReference type="InterPro" id="IPR032856">
    <property type="entry name" value="GDE_N_bis"/>
</dbReference>
<feature type="domain" description="Putative glycogen debranching enzyme N-terminal" evidence="1">
    <location>
        <begin position="12"/>
        <end position="186"/>
    </location>
</feature>
<dbReference type="EMBL" id="CAJVAX010000020">
    <property type="protein sequence ID" value="CAG7654520.1"/>
    <property type="molecule type" value="Genomic_DNA"/>
</dbReference>
<dbReference type="Proteomes" id="UP001153328">
    <property type="component" value="Unassembled WGS sequence"/>
</dbReference>
<organism evidence="2 3">
    <name type="scientific">Actinacidiphila bryophytorum</name>
    <dbReference type="NCBI Taxonomy" id="1436133"/>
    <lineage>
        <taxon>Bacteria</taxon>
        <taxon>Bacillati</taxon>
        <taxon>Actinomycetota</taxon>
        <taxon>Actinomycetes</taxon>
        <taxon>Kitasatosporales</taxon>
        <taxon>Streptomycetaceae</taxon>
        <taxon>Actinacidiphila</taxon>
    </lineage>
</organism>
<dbReference type="Pfam" id="PF14742">
    <property type="entry name" value="GDE_N_bis"/>
    <property type="match status" value="1"/>
</dbReference>
<reference evidence="2" key="1">
    <citation type="submission" date="2021-06" db="EMBL/GenBank/DDBJ databases">
        <authorList>
            <person name="Arsene-Ploetze F."/>
        </authorList>
    </citation>
    <scope>NUCLEOTIDE SEQUENCE</scope>
    <source>
        <strain evidence="2">SBRY1</strain>
    </source>
</reference>
<evidence type="ECO:0000259" key="1">
    <source>
        <dbReference type="Pfam" id="PF14742"/>
    </source>
</evidence>
<dbReference type="Gene3D" id="1.50.10.10">
    <property type="match status" value="1"/>
</dbReference>
<proteinExistence type="predicted"/>
<dbReference type="InterPro" id="IPR008928">
    <property type="entry name" value="6-hairpin_glycosidase_sf"/>
</dbReference>
<dbReference type="GO" id="GO:0005975">
    <property type="term" value="P:carbohydrate metabolic process"/>
    <property type="evidence" value="ECO:0007669"/>
    <property type="project" value="InterPro"/>
</dbReference>
<evidence type="ECO:0000313" key="2">
    <source>
        <dbReference type="EMBL" id="CAG7654520.1"/>
    </source>
</evidence>
<protein>
    <submittedName>
        <fullName evidence="2">Glycogen debranching enzyme (Alpha-1,6-glucosidase)</fullName>
    </submittedName>
</protein>
<keyword evidence="3" id="KW-1185">Reference proteome</keyword>
<sequence length="647" mass="65563">MAVHDALICVAAPALAISGRDGQLRGEGCGGLYRDGRRLLARCVLTVEGAEPLPVQAASVGADRVRFLAVVRTAADRGPDPSVTVERVRTADGAERITVTNTGPLRVLLPVEVTMGTDLAALASVAVGRPGGAVSCTVSGAGLRWTDGEYAVRTVARPAPDTAVAAKGLLCWRLDLPAGASWTIDLATGPLTAAGAVPGPARPARPPRLWGDAVLDADDPRAGALLGTALDDLHGLLLRDPRHPADLHTAGGAPWRLGPAPSDALWAARMLLPFGTRLAAGTLRMLARLQDPAGGRMPGTPRDMGPHLPPLSSATEATLLFVSVLAEAWRWGLPEREVAALLPAAERCLGWLRGASAASDAGGLVADPAPGGPLRAEVQAHAHRAALHGADLLDAFGRPGAQQWRERAAAIRGAFQERFWIGDPGGGRPAAACTAEGKALDTVTSSLAHLLDTGLAGGGQAAPGLLDTARAAQLGRVLASPGLDSGWGLRTLSAGAPGFSPFGHRSGAVRVHETAVAAAGLAAAGLEEAAAALVTGVLDASAAFGLRLPEIYAGEQRTGSQAPCPHPMACRPAALAAAGSVHLLAALAGVRPDVPGGTVALRPLTRAPAGAVRLGGMRVAQAPFAVRVGRLGTAMVEEAAPGLRLGA</sequence>
<dbReference type="AlphaFoldDB" id="A0A9W4MGN8"/>
<gene>
    <name evidence="2" type="ORF">SBRY_60501</name>
</gene>